<dbReference type="Proteomes" id="UP000019050">
    <property type="component" value="Unassembled WGS sequence"/>
</dbReference>
<dbReference type="RefSeq" id="WP_023390851.1">
    <property type="nucleotide sequence ID" value="NZ_KI535340.1"/>
</dbReference>
<feature type="coiled-coil region" evidence="1">
    <location>
        <begin position="127"/>
        <end position="154"/>
    </location>
</feature>
<protein>
    <submittedName>
        <fullName evidence="2">Uncharacterized protein</fullName>
    </submittedName>
</protein>
<evidence type="ECO:0000256" key="1">
    <source>
        <dbReference type="SAM" id="Coils"/>
    </source>
</evidence>
<dbReference type="EMBL" id="ACIN03000001">
    <property type="protein sequence ID" value="ESK66503.1"/>
    <property type="molecule type" value="Genomic_DNA"/>
</dbReference>
<keyword evidence="3" id="KW-1185">Reference proteome</keyword>
<name>W1Q5F3_ABIDE</name>
<dbReference type="GeneID" id="84816359"/>
<proteinExistence type="predicted"/>
<evidence type="ECO:0000313" key="2">
    <source>
        <dbReference type="EMBL" id="ESK66503.1"/>
    </source>
</evidence>
<evidence type="ECO:0000313" key="3">
    <source>
        <dbReference type="Proteomes" id="UP000019050"/>
    </source>
</evidence>
<dbReference type="HOGENOM" id="CLU_854247_0_0_9"/>
<reference evidence="2" key="1">
    <citation type="submission" date="2013-06" db="EMBL/GenBank/DDBJ databases">
        <authorList>
            <person name="Weinstock G."/>
            <person name="Sodergren E."/>
            <person name="Clifton S."/>
            <person name="Fulton L."/>
            <person name="Fulton B."/>
            <person name="Courtney L."/>
            <person name="Fronick C."/>
            <person name="Harrison M."/>
            <person name="Strong C."/>
            <person name="Farmer C."/>
            <person name="Delahaunty K."/>
            <person name="Markovic C."/>
            <person name="Hall O."/>
            <person name="Minx P."/>
            <person name="Tomlinson C."/>
            <person name="Mitreva M."/>
            <person name="Nelson J."/>
            <person name="Hou S."/>
            <person name="Wollam A."/>
            <person name="Pepin K.H."/>
            <person name="Johnson M."/>
            <person name="Bhonagiri V."/>
            <person name="Nash W.E."/>
            <person name="Warren W."/>
            <person name="Chinwalla A."/>
            <person name="Mardis E.R."/>
            <person name="Wilson R.K."/>
        </authorList>
    </citation>
    <scope>NUCLEOTIDE SEQUENCE [LARGE SCALE GENOMIC DNA]</scope>
    <source>
        <strain evidence="2">ATCC 49176</strain>
    </source>
</reference>
<organism evidence="2 3">
    <name type="scientific">Abiotrophia defectiva ATCC 49176</name>
    <dbReference type="NCBI Taxonomy" id="592010"/>
    <lineage>
        <taxon>Bacteria</taxon>
        <taxon>Bacillati</taxon>
        <taxon>Bacillota</taxon>
        <taxon>Bacilli</taxon>
        <taxon>Lactobacillales</taxon>
        <taxon>Aerococcaceae</taxon>
        <taxon>Abiotrophia</taxon>
    </lineage>
</organism>
<dbReference type="eggNOG" id="ENOG5032XQT">
    <property type="taxonomic scope" value="Bacteria"/>
</dbReference>
<sequence>MSDVIEFPTHADQYYRKALSALKVHDFGRAQELLIKSYETDPQVHVFEELIKLYIARGQKADLLNCWQTYFPDIEAVNDWNVLLLYGASLSLLYDLDAALLRLYQLQARFQAAGWDNEDLLPFIHQLNHTQRLARRLEQALDQGQEAIETFINQIYDGQGFELLSFLKYTYDLPLDKALPFFKAILTHSDLPQYIKSDVLHFLLYQNYPGKVTYNWFGQVHDLTVAKLQDYRHQPSYVAGLQVIEDYCEQFNPHLMIEFSQQFVLQALTVYPYFEEAFGSAKEWFQLFLTENDLPTPYDLVPDAKHRQTYQTVAAELYQLIYQEQ</sequence>
<dbReference type="OrthoDB" id="2139308at2"/>
<keyword evidence="1" id="KW-0175">Coiled coil</keyword>
<comment type="caution">
    <text evidence="2">The sequence shown here is derived from an EMBL/GenBank/DDBJ whole genome shotgun (WGS) entry which is preliminary data.</text>
</comment>
<gene>
    <name evidence="2" type="ORF">GCWU000182_000193</name>
</gene>
<accession>W1Q5F3</accession>
<dbReference type="AlphaFoldDB" id="W1Q5F3"/>